<dbReference type="InterPro" id="IPR016040">
    <property type="entry name" value="NAD(P)-bd_dom"/>
</dbReference>
<dbReference type="InterPro" id="IPR036291">
    <property type="entry name" value="NAD(P)-bd_dom_sf"/>
</dbReference>
<keyword evidence="8" id="KW-0119">Carbohydrate metabolism</keyword>
<evidence type="ECO:0000313" key="10">
    <source>
        <dbReference type="EMBL" id="VDN46580.1"/>
    </source>
</evidence>
<dbReference type="EMBL" id="LR130778">
    <property type="protein sequence ID" value="VDN46580.1"/>
    <property type="molecule type" value="Genomic_DNA"/>
</dbReference>
<dbReference type="GO" id="GO:0006012">
    <property type="term" value="P:galactose metabolic process"/>
    <property type="evidence" value="ECO:0007669"/>
    <property type="project" value="UniProtKB-UniPathway"/>
</dbReference>
<dbReference type="OrthoDB" id="9811743at2"/>
<evidence type="ECO:0000256" key="6">
    <source>
        <dbReference type="ARBA" id="ARBA00023027"/>
    </source>
</evidence>
<dbReference type="CDD" id="cd05247">
    <property type="entry name" value="UDP_G4E_1_SDR_e"/>
    <property type="match status" value="1"/>
</dbReference>
<dbReference type="Gene3D" id="3.40.50.720">
    <property type="entry name" value="NAD(P)-binding Rossmann-like Domain"/>
    <property type="match status" value="1"/>
</dbReference>
<dbReference type="AlphaFoldDB" id="A0A3P7NZ35"/>
<dbReference type="Gene3D" id="3.90.25.10">
    <property type="entry name" value="UDP-galactose 4-epimerase, domain 1"/>
    <property type="match status" value="1"/>
</dbReference>
<dbReference type="UniPathway" id="UPA00214"/>
<evidence type="ECO:0000256" key="2">
    <source>
        <dbReference type="ARBA" id="ARBA00001911"/>
    </source>
</evidence>
<keyword evidence="7 8" id="KW-0413">Isomerase</keyword>
<keyword evidence="11" id="KW-1185">Reference proteome</keyword>
<dbReference type="Pfam" id="PF16363">
    <property type="entry name" value="GDP_Man_Dehyd"/>
    <property type="match status" value="1"/>
</dbReference>
<comment type="subunit">
    <text evidence="8">Homodimer.</text>
</comment>
<evidence type="ECO:0000256" key="8">
    <source>
        <dbReference type="RuleBase" id="RU366046"/>
    </source>
</evidence>
<dbReference type="RefSeq" id="WP_125136064.1">
    <property type="nucleotide sequence ID" value="NZ_LR130778.1"/>
</dbReference>
<organism evidence="10 11">
    <name type="scientific">Petrocella atlantisensis</name>
    <dbReference type="NCBI Taxonomy" id="2173034"/>
    <lineage>
        <taxon>Bacteria</taxon>
        <taxon>Bacillati</taxon>
        <taxon>Bacillota</taxon>
        <taxon>Clostridia</taxon>
        <taxon>Lachnospirales</taxon>
        <taxon>Vallitaleaceae</taxon>
        <taxon>Petrocella</taxon>
    </lineage>
</organism>
<sequence length="338" mass="37489">MTVLVTGGAGYIGSHTLIELLDASMDVVVVDNYINSKPEALNRVKGITGKDFTFYEVDLLDEEGLEKVFKKHDIEAVIHFAGLKAVGESVALPLAYYHNNITGSLILFKLMDKYNVKKLVFSSSATVYGLNNVSPLVEDLPLSTTNPYGTTKWMIEKILQDIYQADSTWQIVLLRYFNPIGAHESGLIGEDPNGVPNNLMPYVTQVGIGKRNQLGIFGNDYDTPDGTGVRDYIHVVDLAKGHLSALTYTTKQEGIEAINLGTGKGHSVLEVIKTFEKANNVKIPYTFQERRPGDIGTCYADVSKAKKLLSWEAKRSLEDMCRDAWHWQSTCPEGYLND</sequence>
<dbReference type="InterPro" id="IPR005886">
    <property type="entry name" value="UDP_G4E"/>
</dbReference>
<evidence type="ECO:0000256" key="1">
    <source>
        <dbReference type="ARBA" id="ARBA00000083"/>
    </source>
</evidence>
<accession>A0A3P7NZ35</accession>
<dbReference type="Proteomes" id="UP000279029">
    <property type="component" value="Chromosome"/>
</dbReference>
<dbReference type="GO" id="GO:0003978">
    <property type="term" value="F:UDP-glucose 4-epimerase activity"/>
    <property type="evidence" value="ECO:0007669"/>
    <property type="project" value="UniProtKB-UniRule"/>
</dbReference>
<gene>
    <name evidence="10" type="primary">galE</name>
    <name evidence="10" type="ORF">PATL70BA_0713</name>
</gene>
<feature type="domain" description="NAD(P)-binding" evidence="9">
    <location>
        <begin position="4"/>
        <end position="323"/>
    </location>
</feature>
<dbReference type="NCBIfam" id="TIGR01179">
    <property type="entry name" value="galE"/>
    <property type="match status" value="1"/>
</dbReference>
<dbReference type="EC" id="5.1.3.2" evidence="4 8"/>
<evidence type="ECO:0000313" key="11">
    <source>
        <dbReference type="Proteomes" id="UP000279029"/>
    </source>
</evidence>
<evidence type="ECO:0000256" key="7">
    <source>
        <dbReference type="ARBA" id="ARBA00023235"/>
    </source>
</evidence>
<evidence type="ECO:0000259" key="9">
    <source>
        <dbReference type="Pfam" id="PF16363"/>
    </source>
</evidence>
<dbReference type="SUPFAM" id="SSF51735">
    <property type="entry name" value="NAD(P)-binding Rossmann-fold domains"/>
    <property type="match status" value="1"/>
</dbReference>
<comment type="catalytic activity">
    <reaction evidence="1 8">
        <text>UDP-alpha-D-glucose = UDP-alpha-D-galactose</text>
        <dbReference type="Rhea" id="RHEA:22168"/>
        <dbReference type="ChEBI" id="CHEBI:58885"/>
        <dbReference type="ChEBI" id="CHEBI:66914"/>
        <dbReference type="EC" id="5.1.3.2"/>
    </reaction>
</comment>
<name>A0A3P7NZ35_9FIRM</name>
<dbReference type="PANTHER" id="PTHR43725">
    <property type="entry name" value="UDP-GLUCOSE 4-EPIMERASE"/>
    <property type="match status" value="1"/>
</dbReference>
<comment type="pathway">
    <text evidence="8">Carbohydrate metabolism; galactose metabolism.</text>
</comment>
<evidence type="ECO:0000256" key="4">
    <source>
        <dbReference type="ARBA" id="ARBA00013189"/>
    </source>
</evidence>
<proteinExistence type="inferred from homology"/>
<dbReference type="NCBIfam" id="NF007956">
    <property type="entry name" value="PRK10675.1"/>
    <property type="match status" value="1"/>
</dbReference>
<dbReference type="PANTHER" id="PTHR43725:SF47">
    <property type="entry name" value="UDP-GLUCOSE 4-EPIMERASE"/>
    <property type="match status" value="1"/>
</dbReference>
<dbReference type="KEGG" id="cbar:PATL70BA_0713"/>
<comment type="similarity">
    <text evidence="3 8">Belongs to the NAD(P)-dependent epimerase/dehydratase family.</text>
</comment>
<evidence type="ECO:0000256" key="5">
    <source>
        <dbReference type="ARBA" id="ARBA00018569"/>
    </source>
</evidence>
<keyword evidence="6 8" id="KW-0520">NAD</keyword>
<dbReference type="GO" id="GO:0005829">
    <property type="term" value="C:cytosol"/>
    <property type="evidence" value="ECO:0007669"/>
    <property type="project" value="TreeGrafter"/>
</dbReference>
<protein>
    <recommendedName>
        <fullName evidence="5 8">UDP-glucose 4-epimerase</fullName>
        <ecNumber evidence="4 8">5.1.3.2</ecNumber>
    </recommendedName>
</protein>
<comment type="cofactor">
    <cofactor evidence="2 8">
        <name>NAD(+)</name>
        <dbReference type="ChEBI" id="CHEBI:57540"/>
    </cofactor>
</comment>
<reference evidence="10 11" key="1">
    <citation type="submission" date="2018-09" db="EMBL/GenBank/DDBJ databases">
        <authorList>
            <person name="Postec A."/>
        </authorList>
    </citation>
    <scope>NUCLEOTIDE SEQUENCE [LARGE SCALE GENOMIC DNA]</scope>
    <source>
        <strain evidence="10">70B-A</strain>
    </source>
</reference>
<evidence type="ECO:0000256" key="3">
    <source>
        <dbReference type="ARBA" id="ARBA00007637"/>
    </source>
</evidence>